<evidence type="ECO:0000313" key="1">
    <source>
        <dbReference type="EMBL" id="PJJ70653.1"/>
    </source>
</evidence>
<protein>
    <submittedName>
        <fullName evidence="1">Uncharacterized protein</fullName>
    </submittedName>
</protein>
<organism evidence="1 2">
    <name type="scientific">Diaminobutyricimonas aerilata</name>
    <dbReference type="NCBI Taxonomy" id="1162967"/>
    <lineage>
        <taxon>Bacteria</taxon>
        <taxon>Bacillati</taxon>
        <taxon>Actinomycetota</taxon>
        <taxon>Actinomycetes</taxon>
        <taxon>Micrococcales</taxon>
        <taxon>Microbacteriaceae</taxon>
        <taxon>Diaminobutyricimonas</taxon>
    </lineage>
</organism>
<keyword evidence="2" id="KW-1185">Reference proteome</keyword>
<proteinExistence type="predicted"/>
<sequence length="187" mass="20541">MKRSRAYTPKMEQANSTTVVVVGPGSSEVLDDLDRLPNVTAAPLGSDPDSSVAHFVRGAHTSYVAHDRDPLEHVAAAWVELFEERATLGTLDLEVETAVEAFRRGAAELPDYYIVLEPESLVGTWKHWWLGVLGDASPNRVLPAESDVASVRRMLGRLPSGRPWPQPDRWLPALRMRVPDRVGIAGA</sequence>
<dbReference type="Proteomes" id="UP000228758">
    <property type="component" value="Unassembled WGS sequence"/>
</dbReference>
<accession>A0A2M9CFG4</accession>
<reference evidence="1 2" key="1">
    <citation type="submission" date="2017-11" db="EMBL/GenBank/DDBJ databases">
        <title>Genomic Encyclopedia of Archaeal and Bacterial Type Strains, Phase II (KMG-II): From Individual Species to Whole Genera.</title>
        <authorList>
            <person name="Goeker M."/>
        </authorList>
    </citation>
    <scope>NUCLEOTIDE SEQUENCE [LARGE SCALE GENOMIC DNA]</scope>
    <source>
        <strain evidence="1 2">DSM 27393</strain>
    </source>
</reference>
<dbReference type="AlphaFoldDB" id="A0A2M9CFG4"/>
<gene>
    <name evidence="1" type="ORF">CLV46_0175</name>
</gene>
<dbReference type="EMBL" id="PGFF01000001">
    <property type="protein sequence ID" value="PJJ70653.1"/>
    <property type="molecule type" value="Genomic_DNA"/>
</dbReference>
<name>A0A2M9CFG4_9MICO</name>
<comment type="caution">
    <text evidence="1">The sequence shown here is derived from an EMBL/GenBank/DDBJ whole genome shotgun (WGS) entry which is preliminary data.</text>
</comment>
<evidence type="ECO:0000313" key="2">
    <source>
        <dbReference type="Proteomes" id="UP000228758"/>
    </source>
</evidence>